<dbReference type="GO" id="GO:0005811">
    <property type="term" value="C:lipid droplet"/>
    <property type="evidence" value="ECO:0007669"/>
    <property type="project" value="TreeGrafter"/>
</dbReference>
<dbReference type="Pfam" id="PF01255">
    <property type="entry name" value="Prenyltransf"/>
    <property type="match status" value="1"/>
</dbReference>
<dbReference type="PROSITE" id="PS01066">
    <property type="entry name" value="UPP_SYNTHASE"/>
    <property type="match status" value="1"/>
</dbReference>
<dbReference type="Gene3D" id="3.40.1180.10">
    <property type="entry name" value="Decaprenyl diphosphate synthase-like"/>
    <property type="match status" value="1"/>
</dbReference>
<dbReference type="NCBIfam" id="TIGR00055">
    <property type="entry name" value="uppS"/>
    <property type="match status" value="1"/>
</dbReference>
<dbReference type="InterPro" id="IPR036424">
    <property type="entry name" value="UPP_synth-like_sf"/>
</dbReference>
<dbReference type="GO" id="GO:0016094">
    <property type="term" value="P:polyprenol biosynthetic process"/>
    <property type="evidence" value="ECO:0007669"/>
    <property type="project" value="TreeGrafter"/>
</dbReference>
<dbReference type="InterPro" id="IPR001441">
    <property type="entry name" value="UPP_synth-like"/>
</dbReference>
<evidence type="ECO:0000256" key="4">
    <source>
        <dbReference type="SAM" id="MobiDB-lite"/>
    </source>
</evidence>
<evidence type="ECO:0000256" key="5">
    <source>
        <dbReference type="SAM" id="SignalP"/>
    </source>
</evidence>
<dbReference type="Proteomes" id="UP000398389">
    <property type="component" value="Unassembled WGS sequence"/>
</dbReference>
<keyword evidence="1 3" id="KW-0808">Transferase</keyword>
<feature type="compositionally biased region" description="Low complexity" evidence="4">
    <location>
        <begin position="316"/>
        <end position="329"/>
    </location>
</feature>
<proteinExistence type="inferred from homology"/>
<evidence type="ECO:0000256" key="1">
    <source>
        <dbReference type="ARBA" id="ARBA00022679"/>
    </source>
</evidence>
<dbReference type="GeneID" id="43582385"/>
<dbReference type="GO" id="GO:0005783">
    <property type="term" value="C:endoplasmic reticulum"/>
    <property type="evidence" value="ECO:0007669"/>
    <property type="project" value="TreeGrafter"/>
</dbReference>
<dbReference type="FunFam" id="3.40.1180.10:FF:000005">
    <property type="entry name" value="Alkyl transferase"/>
    <property type="match status" value="1"/>
</dbReference>
<evidence type="ECO:0000313" key="6">
    <source>
        <dbReference type="EMBL" id="VVT53427.1"/>
    </source>
</evidence>
<accession>A0A5E8BVE5</accession>
<dbReference type="GO" id="GO:0045547">
    <property type="term" value="F:ditrans,polycis-polyprenyl diphosphate synthase [(2E,6E)-farnesyl diphosphate specific] activity"/>
    <property type="evidence" value="ECO:0007669"/>
    <property type="project" value="TreeGrafter"/>
</dbReference>
<dbReference type="RefSeq" id="XP_031854176.1">
    <property type="nucleotide sequence ID" value="XM_031998285.1"/>
</dbReference>
<dbReference type="HAMAP" id="MF_01139">
    <property type="entry name" value="ISPT"/>
    <property type="match status" value="1"/>
</dbReference>
<dbReference type="PANTHER" id="PTHR10291:SF2">
    <property type="entry name" value="DEHYDRODOLICHYL DIPHOSPHATE SYNTHASE COMPLEX SUBUNIT SRT1"/>
    <property type="match status" value="1"/>
</dbReference>
<dbReference type="GO" id="GO:1904423">
    <property type="term" value="C:dehydrodolichyl diphosphate synthase complex"/>
    <property type="evidence" value="ECO:0007669"/>
    <property type="project" value="TreeGrafter"/>
</dbReference>
<name>A0A5E8BVE5_9ASCO</name>
<dbReference type="CDD" id="cd00475">
    <property type="entry name" value="Cis_IPPS"/>
    <property type="match status" value="1"/>
</dbReference>
<evidence type="ECO:0000256" key="3">
    <source>
        <dbReference type="RuleBase" id="RU363018"/>
    </source>
</evidence>
<dbReference type="EMBL" id="CABVLU010000003">
    <property type="protein sequence ID" value="VVT53427.1"/>
    <property type="molecule type" value="Genomic_DNA"/>
</dbReference>
<dbReference type="SUPFAM" id="SSF64005">
    <property type="entry name" value="Undecaprenyl diphosphate synthase"/>
    <property type="match status" value="1"/>
</dbReference>
<dbReference type="GO" id="GO:0016020">
    <property type="term" value="C:membrane"/>
    <property type="evidence" value="ECO:0007669"/>
    <property type="project" value="TreeGrafter"/>
</dbReference>
<organism evidence="6 7">
    <name type="scientific">Magnusiomyces paraingens</name>
    <dbReference type="NCBI Taxonomy" id="2606893"/>
    <lineage>
        <taxon>Eukaryota</taxon>
        <taxon>Fungi</taxon>
        <taxon>Dikarya</taxon>
        <taxon>Ascomycota</taxon>
        <taxon>Saccharomycotina</taxon>
        <taxon>Dipodascomycetes</taxon>
        <taxon>Dipodascales</taxon>
        <taxon>Dipodascaceae</taxon>
        <taxon>Magnusiomyces</taxon>
    </lineage>
</organism>
<dbReference type="AlphaFoldDB" id="A0A5E8BVE5"/>
<keyword evidence="2" id="KW-0460">Magnesium</keyword>
<feature type="chain" id="PRO_5023039014" description="Alkyl transferase" evidence="5">
    <location>
        <begin position="19"/>
        <end position="345"/>
    </location>
</feature>
<evidence type="ECO:0000313" key="7">
    <source>
        <dbReference type="Proteomes" id="UP000398389"/>
    </source>
</evidence>
<evidence type="ECO:0000256" key="2">
    <source>
        <dbReference type="ARBA" id="ARBA00022842"/>
    </source>
</evidence>
<comment type="similarity">
    <text evidence="3">Belongs to the UPP synthase family.</text>
</comment>
<sequence>MSLRSWISSFPLMGLVTGFSQDILTSILKTGPIPEHIAFIMDGNRRFAKKNGLELGEGHVAGFESLGTILEVLYSAGVNTITVYAFSIENFNRPKHEIDSLFNIIRSKLVLIKDKDQVPSRYGIKVKFIGNRDLIPEDIMVLIEELEEATKDMTRGILNIAFPYTSRDDIAAAIRNIATSVEKGQIEAKDIDIVKFEKAMYTGQSPDLDIMVRTSGETRFSDFMIWQGCDNCTLEFIDTLWPDINAWNMFKILFKWSYKSTKYFEKEEIKQSKRADVIKSLSGSRKLNLPKQYMADAFNPTSLPTKVFKGGPAAASTPTGSSKSKVPPKVSVTEVARNDVLLANA</sequence>
<reference evidence="6 7" key="1">
    <citation type="submission" date="2019-09" db="EMBL/GenBank/DDBJ databases">
        <authorList>
            <person name="Brejova B."/>
        </authorList>
    </citation>
    <scope>NUCLEOTIDE SEQUENCE [LARGE SCALE GENOMIC DNA]</scope>
</reference>
<dbReference type="EC" id="2.5.1.-" evidence="3"/>
<protein>
    <recommendedName>
        <fullName evidence="3">Alkyl transferase</fullName>
        <ecNumber evidence="3">2.5.1.-</ecNumber>
    </recommendedName>
</protein>
<keyword evidence="5" id="KW-0732">Signal</keyword>
<dbReference type="InterPro" id="IPR018520">
    <property type="entry name" value="UPP_synth-like_CS"/>
</dbReference>
<feature type="signal peptide" evidence="5">
    <location>
        <begin position="1"/>
        <end position="18"/>
    </location>
</feature>
<keyword evidence="7" id="KW-1185">Reference proteome</keyword>
<dbReference type="PANTHER" id="PTHR10291">
    <property type="entry name" value="DEHYDRODOLICHYL DIPHOSPHATE SYNTHASE FAMILY MEMBER"/>
    <property type="match status" value="1"/>
</dbReference>
<gene>
    <name evidence="6" type="ORF">SAPINGB_P003568</name>
</gene>
<dbReference type="OrthoDB" id="4173905at2759"/>
<feature type="region of interest" description="Disordered" evidence="4">
    <location>
        <begin position="309"/>
        <end position="329"/>
    </location>
</feature>